<evidence type="ECO:0000313" key="3">
    <source>
        <dbReference type="EMBL" id="KPI44202.1"/>
    </source>
</evidence>
<name>A0A0N1P1V4_9EURO</name>
<dbReference type="PANTHER" id="PTHR48050">
    <property type="entry name" value="STEROL 3-BETA-GLUCOSYLTRANSFERASE"/>
    <property type="match status" value="1"/>
</dbReference>
<dbReference type="InterPro" id="IPR004276">
    <property type="entry name" value="GlycoTrans_28_N"/>
</dbReference>
<evidence type="ECO:0000259" key="2">
    <source>
        <dbReference type="Pfam" id="PF03033"/>
    </source>
</evidence>
<dbReference type="Gene3D" id="3.40.50.2000">
    <property type="entry name" value="Glycogen Phosphorylase B"/>
    <property type="match status" value="1"/>
</dbReference>
<dbReference type="Pfam" id="PF03033">
    <property type="entry name" value="Glyco_transf_28"/>
    <property type="match status" value="1"/>
</dbReference>
<gene>
    <name evidence="3" type="ORF">AB675_8408</name>
</gene>
<comment type="caution">
    <text evidence="3">The sequence shown here is derived from an EMBL/GenBank/DDBJ whole genome shotgun (WGS) entry which is preliminary data.</text>
</comment>
<dbReference type="PANTHER" id="PTHR48050:SF13">
    <property type="entry name" value="STEROL 3-BETA-GLUCOSYLTRANSFERASE UGT80A2"/>
    <property type="match status" value="1"/>
</dbReference>
<dbReference type="GO" id="GO:0005975">
    <property type="term" value="P:carbohydrate metabolic process"/>
    <property type="evidence" value="ECO:0007669"/>
    <property type="project" value="InterPro"/>
</dbReference>
<reference evidence="3 4" key="1">
    <citation type="submission" date="2015-06" db="EMBL/GenBank/DDBJ databases">
        <title>Draft genome of the ant-associated black yeast Phialophora attae CBS 131958.</title>
        <authorList>
            <person name="Moreno L.F."/>
            <person name="Stielow B.J."/>
            <person name="de Hoog S."/>
            <person name="Vicente V.A."/>
            <person name="Weiss V.A."/>
            <person name="de Vries M."/>
            <person name="Cruz L.M."/>
            <person name="Souza E.M."/>
        </authorList>
    </citation>
    <scope>NUCLEOTIDE SEQUENCE [LARGE SCALE GENOMIC DNA]</scope>
    <source>
        <strain evidence="3 4">CBS 131958</strain>
    </source>
</reference>
<sequence length="151" mass="16513">MSAENSTPAQVPVVREPSPPGEESEPLPEYDADETQQAIVDNTAQATNDGRIDVNLDSKIASVLARVVDLPELPEYVEAPPVYAERPQWTLCLNIVIQVVGSRGDVQPFVAMGCELQKYGHRVRIATHGVFKTFVHDSGLEFFDIGAILPN</sequence>
<dbReference type="RefSeq" id="XP_018004165.1">
    <property type="nucleotide sequence ID" value="XM_018148851.1"/>
</dbReference>
<dbReference type="GO" id="GO:0016758">
    <property type="term" value="F:hexosyltransferase activity"/>
    <property type="evidence" value="ECO:0007669"/>
    <property type="project" value="InterPro"/>
</dbReference>
<accession>A0A0N1P1V4</accession>
<dbReference type="OrthoDB" id="5835829at2759"/>
<dbReference type="EMBL" id="LFJN01000003">
    <property type="protein sequence ID" value="KPI44202.1"/>
    <property type="molecule type" value="Genomic_DNA"/>
</dbReference>
<feature type="region of interest" description="Disordered" evidence="1">
    <location>
        <begin position="1"/>
        <end position="33"/>
    </location>
</feature>
<dbReference type="Proteomes" id="UP000038010">
    <property type="component" value="Unassembled WGS sequence"/>
</dbReference>
<dbReference type="GeneID" id="28740731"/>
<dbReference type="VEuPathDB" id="FungiDB:AB675_8408"/>
<dbReference type="InterPro" id="IPR050426">
    <property type="entry name" value="Glycosyltransferase_28"/>
</dbReference>
<feature type="domain" description="Glycosyltransferase family 28 N-terminal" evidence="2">
    <location>
        <begin position="95"/>
        <end position="146"/>
    </location>
</feature>
<keyword evidence="4" id="KW-1185">Reference proteome</keyword>
<protein>
    <submittedName>
        <fullName evidence="3">Sterol 3-beta-glucosyltransferase UGT80A2</fullName>
    </submittedName>
</protein>
<keyword evidence="3" id="KW-0808">Transferase</keyword>
<proteinExistence type="predicted"/>
<dbReference type="SUPFAM" id="SSF53756">
    <property type="entry name" value="UDP-Glycosyltransferase/glycogen phosphorylase"/>
    <property type="match status" value="1"/>
</dbReference>
<dbReference type="AlphaFoldDB" id="A0A0N1P1V4"/>
<feature type="compositionally biased region" description="Acidic residues" evidence="1">
    <location>
        <begin position="22"/>
        <end position="33"/>
    </location>
</feature>
<evidence type="ECO:0000256" key="1">
    <source>
        <dbReference type="SAM" id="MobiDB-lite"/>
    </source>
</evidence>
<organism evidence="3 4">
    <name type="scientific">Cyphellophora attinorum</name>
    <dbReference type="NCBI Taxonomy" id="1664694"/>
    <lineage>
        <taxon>Eukaryota</taxon>
        <taxon>Fungi</taxon>
        <taxon>Dikarya</taxon>
        <taxon>Ascomycota</taxon>
        <taxon>Pezizomycotina</taxon>
        <taxon>Eurotiomycetes</taxon>
        <taxon>Chaetothyriomycetidae</taxon>
        <taxon>Chaetothyriales</taxon>
        <taxon>Cyphellophoraceae</taxon>
        <taxon>Cyphellophora</taxon>
    </lineage>
</organism>
<dbReference type="STRING" id="1664694.A0A0N1P1V4"/>
<evidence type="ECO:0000313" key="4">
    <source>
        <dbReference type="Proteomes" id="UP000038010"/>
    </source>
</evidence>